<feature type="transmembrane region" description="Helical" evidence="7">
    <location>
        <begin position="235"/>
        <end position="256"/>
    </location>
</feature>
<evidence type="ECO:0000256" key="2">
    <source>
        <dbReference type="ARBA" id="ARBA00022448"/>
    </source>
</evidence>
<dbReference type="GO" id="GO:0005886">
    <property type="term" value="C:plasma membrane"/>
    <property type="evidence" value="ECO:0007669"/>
    <property type="project" value="UniProtKB-SubCell"/>
</dbReference>
<proteinExistence type="inferred from homology"/>
<evidence type="ECO:0000259" key="8">
    <source>
        <dbReference type="PROSITE" id="PS50928"/>
    </source>
</evidence>
<dbReference type="InterPro" id="IPR000515">
    <property type="entry name" value="MetI-like"/>
</dbReference>
<name>A0A4Y6UVE2_SACBS</name>
<dbReference type="SUPFAM" id="SSF161098">
    <property type="entry name" value="MetI-like"/>
    <property type="match status" value="1"/>
</dbReference>
<accession>A0A4Y6UVE2</accession>
<feature type="transmembrane region" description="Helical" evidence="7">
    <location>
        <begin position="133"/>
        <end position="156"/>
    </location>
</feature>
<evidence type="ECO:0000313" key="9">
    <source>
        <dbReference type="EMBL" id="QDH21702.1"/>
    </source>
</evidence>
<comment type="similarity">
    <text evidence="7">Belongs to the binding-protein-dependent transport system permease family.</text>
</comment>
<dbReference type="CDD" id="cd06261">
    <property type="entry name" value="TM_PBP2"/>
    <property type="match status" value="1"/>
</dbReference>
<dbReference type="PANTHER" id="PTHR43744">
    <property type="entry name" value="ABC TRANSPORTER PERMEASE PROTEIN MG189-RELATED-RELATED"/>
    <property type="match status" value="1"/>
</dbReference>
<evidence type="ECO:0000256" key="5">
    <source>
        <dbReference type="ARBA" id="ARBA00022989"/>
    </source>
</evidence>
<evidence type="ECO:0000256" key="1">
    <source>
        <dbReference type="ARBA" id="ARBA00004651"/>
    </source>
</evidence>
<dbReference type="PANTHER" id="PTHR43744:SF12">
    <property type="entry name" value="ABC TRANSPORTER PERMEASE PROTEIN MG189-RELATED"/>
    <property type="match status" value="1"/>
</dbReference>
<feature type="transmembrane region" description="Helical" evidence="7">
    <location>
        <begin position="69"/>
        <end position="91"/>
    </location>
</feature>
<dbReference type="Gene3D" id="1.10.3720.10">
    <property type="entry name" value="MetI-like"/>
    <property type="match status" value="1"/>
</dbReference>
<dbReference type="GO" id="GO:0055085">
    <property type="term" value="P:transmembrane transport"/>
    <property type="evidence" value="ECO:0007669"/>
    <property type="project" value="InterPro"/>
</dbReference>
<gene>
    <name evidence="9" type="ORF">FFV09_13115</name>
</gene>
<keyword evidence="5 7" id="KW-1133">Transmembrane helix</keyword>
<evidence type="ECO:0000256" key="7">
    <source>
        <dbReference type="RuleBase" id="RU363032"/>
    </source>
</evidence>
<keyword evidence="4 7" id="KW-0812">Transmembrane</keyword>
<organism evidence="9 10">
    <name type="scientific">Saccharibacillus brassicae</name>
    <dbReference type="NCBI Taxonomy" id="2583377"/>
    <lineage>
        <taxon>Bacteria</taxon>
        <taxon>Bacillati</taxon>
        <taxon>Bacillota</taxon>
        <taxon>Bacilli</taxon>
        <taxon>Bacillales</taxon>
        <taxon>Paenibacillaceae</taxon>
        <taxon>Saccharibacillus</taxon>
    </lineage>
</organism>
<evidence type="ECO:0000256" key="4">
    <source>
        <dbReference type="ARBA" id="ARBA00022692"/>
    </source>
</evidence>
<dbReference type="EMBL" id="CP041217">
    <property type="protein sequence ID" value="QDH21702.1"/>
    <property type="molecule type" value="Genomic_DNA"/>
</dbReference>
<feature type="domain" description="ABC transmembrane type-1" evidence="8">
    <location>
        <begin position="65"/>
        <end position="256"/>
    </location>
</feature>
<dbReference type="PROSITE" id="PS50928">
    <property type="entry name" value="ABC_TM1"/>
    <property type="match status" value="1"/>
</dbReference>
<feature type="transmembrane region" description="Helical" evidence="7">
    <location>
        <begin position="12"/>
        <end position="30"/>
    </location>
</feature>
<evidence type="ECO:0000256" key="3">
    <source>
        <dbReference type="ARBA" id="ARBA00022475"/>
    </source>
</evidence>
<sequence length="271" mass="29706">MAFKWLGRLIMLLYAAVIAAPLYFVVISAFKPTTAFFADPLGWPQPLTLENFRALFEQQPMLRYFGNSALVTLGTVALDLLLGSLIAYAIVRFGGRIGAFFFALYAAGLIVPTQVNMLPLYALVRKLGWSDHLLGLVVVSVALFLPLTVFMLTGFMRSLSREVLEAGSIDGASEWRLFARIAIPLSAPALSACATFLFVMSWNDLLMPLLLINSNSKLTLPLALMQFRGEYVTNYTTLLAGVILSAAPMLVLFLFLQRYFIAGMTAGAIKG</sequence>
<dbReference type="Proteomes" id="UP000316968">
    <property type="component" value="Chromosome"/>
</dbReference>
<evidence type="ECO:0000256" key="6">
    <source>
        <dbReference type="ARBA" id="ARBA00023136"/>
    </source>
</evidence>
<dbReference type="OrthoDB" id="187395at2"/>
<protein>
    <submittedName>
        <fullName evidence="9">Carbohydrate ABC transporter permease</fullName>
    </submittedName>
</protein>
<dbReference type="InterPro" id="IPR035906">
    <property type="entry name" value="MetI-like_sf"/>
</dbReference>
<reference evidence="9 10" key="1">
    <citation type="submission" date="2019-06" db="EMBL/GenBank/DDBJ databases">
        <title>Saccharibacillus brassicae sp. nov., an endophytic bacterium isolated from Chinese cabbage seeds (Brassica pekinensis).</title>
        <authorList>
            <person name="Jiang L."/>
            <person name="Lee J."/>
            <person name="Kim S.W."/>
        </authorList>
    </citation>
    <scope>NUCLEOTIDE SEQUENCE [LARGE SCALE GENOMIC DNA]</scope>
    <source>
        <strain evidence="10">KCTC 43072 / ATSA2</strain>
    </source>
</reference>
<keyword evidence="3" id="KW-1003">Cell membrane</keyword>
<keyword evidence="6 7" id="KW-0472">Membrane</keyword>
<keyword evidence="10" id="KW-1185">Reference proteome</keyword>
<dbReference type="AlphaFoldDB" id="A0A4Y6UVE2"/>
<keyword evidence="2 7" id="KW-0813">Transport</keyword>
<dbReference type="KEGG" id="saca:FFV09_13115"/>
<feature type="transmembrane region" description="Helical" evidence="7">
    <location>
        <begin position="177"/>
        <end position="200"/>
    </location>
</feature>
<comment type="subcellular location">
    <subcellularLocation>
        <location evidence="1 7">Cell membrane</location>
        <topology evidence="1 7">Multi-pass membrane protein</topology>
    </subcellularLocation>
</comment>
<evidence type="ECO:0000313" key="10">
    <source>
        <dbReference type="Proteomes" id="UP000316968"/>
    </source>
</evidence>
<feature type="transmembrane region" description="Helical" evidence="7">
    <location>
        <begin position="98"/>
        <end position="121"/>
    </location>
</feature>
<dbReference type="Pfam" id="PF00528">
    <property type="entry name" value="BPD_transp_1"/>
    <property type="match status" value="1"/>
</dbReference>
<dbReference type="RefSeq" id="WP_141448247.1">
    <property type="nucleotide sequence ID" value="NZ_CP041217.1"/>
</dbReference>